<proteinExistence type="predicted"/>
<dbReference type="Proteomes" id="UP001317629">
    <property type="component" value="Chromosome"/>
</dbReference>
<feature type="chain" id="PRO_5047047204" evidence="2">
    <location>
        <begin position="32"/>
        <end position="193"/>
    </location>
</feature>
<accession>A0ABM8E571</accession>
<name>A0ABM8E571_9HYPH</name>
<evidence type="ECO:0000313" key="3">
    <source>
        <dbReference type="EMBL" id="BDV32960.1"/>
    </source>
</evidence>
<organism evidence="3 4">
    <name type="scientific">Methylocystis iwaonis</name>
    <dbReference type="NCBI Taxonomy" id="2885079"/>
    <lineage>
        <taxon>Bacteria</taxon>
        <taxon>Pseudomonadati</taxon>
        <taxon>Pseudomonadota</taxon>
        <taxon>Alphaproteobacteria</taxon>
        <taxon>Hyphomicrobiales</taxon>
        <taxon>Methylocystaceae</taxon>
        <taxon>Methylocystis</taxon>
    </lineage>
</organism>
<keyword evidence="2" id="KW-0732">Signal</keyword>
<feature type="signal peptide" evidence="2">
    <location>
        <begin position="1"/>
        <end position="31"/>
    </location>
</feature>
<sequence length="193" mass="20672">MRLVSMSAGLRAAAAALFVAGALGFAAPAKAAKLGPYFPIPNGFNLTGVAKDALLNIQTSWLKNGLDNLEKAKKETEAALEKAKGGAQDQVAALEAKAKDLDKLIDDTKAEIAVATDTTASQAVQKDRKNKLLLNLNQWINELNHMATEQMKIAIMSDGAVAMTAEKLNHQYSQNADDLEHAKRDASVENWGK</sequence>
<reference evidence="3 4" key="1">
    <citation type="journal article" date="2023" name="Int. J. Syst. Evol. Microbiol.">
        <title>Methylocystis iwaonis sp. nov., a type II methane-oxidizing bacterium from surface soil of a rice paddy field in Japan, and emended description of the genus Methylocystis (ex Whittenbury et al. 1970) Bowman et al. 1993.</title>
        <authorList>
            <person name="Kaise H."/>
            <person name="Sawadogo J.B."/>
            <person name="Alam M.S."/>
            <person name="Ueno C."/>
            <person name="Dianou D."/>
            <person name="Shinjo R."/>
            <person name="Asakawa S."/>
        </authorList>
    </citation>
    <scope>NUCLEOTIDE SEQUENCE [LARGE SCALE GENOMIC DNA]</scope>
    <source>
        <strain evidence="3 4">SS37A-Re</strain>
    </source>
</reference>
<feature type="coiled-coil region" evidence="1">
    <location>
        <begin position="62"/>
        <end position="111"/>
    </location>
</feature>
<dbReference type="EMBL" id="AP027142">
    <property type="protein sequence ID" value="BDV32960.1"/>
    <property type="molecule type" value="Genomic_DNA"/>
</dbReference>
<evidence type="ECO:0000313" key="4">
    <source>
        <dbReference type="Proteomes" id="UP001317629"/>
    </source>
</evidence>
<dbReference type="RefSeq" id="WP_281930243.1">
    <property type="nucleotide sequence ID" value="NZ_AP027142.1"/>
</dbReference>
<keyword evidence="1" id="KW-0175">Coiled coil</keyword>
<evidence type="ECO:0000256" key="1">
    <source>
        <dbReference type="SAM" id="Coils"/>
    </source>
</evidence>
<gene>
    <name evidence="3" type="ORF">SS37A_04890</name>
</gene>
<keyword evidence="4" id="KW-1185">Reference proteome</keyword>
<evidence type="ECO:0000256" key="2">
    <source>
        <dbReference type="SAM" id="SignalP"/>
    </source>
</evidence>
<protein>
    <submittedName>
        <fullName evidence="3">Uncharacterized protein</fullName>
    </submittedName>
</protein>